<dbReference type="STRING" id="1806994.A0A507CC53"/>
<keyword evidence="3" id="KW-0028">Amino-acid biosynthesis</keyword>
<dbReference type="GO" id="GO:0004664">
    <property type="term" value="F:prephenate dehydratase activity"/>
    <property type="evidence" value="ECO:0007669"/>
    <property type="project" value="UniProtKB-EC"/>
</dbReference>
<dbReference type="InterPro" id="IPR008242">
    <property type="entry name" value="Chor_mutase/pphenate_deHydtase"/>
</dbReference>
<evidence type="ECO:0000256" key="4">
    <source>
        <dbReference type="ARBA" id="ARBA00023141"/>
    </source>
</evidence>
<evidence type="ECO:0000259" key="8">
    <source>
        <dbReference type="PROSITE" id="PS51171"/>
    </source>
</evidence>
<evidence type="ECO:0000313" key="10">
    <source>
        <dbReference type="Proteomes" id="UP000319731"/>
    </source>
</evidence>
<dbReference type="PANTHER" id="PTHR21022:SF19">
    <property type="entry name" value="PREPHENATE DEHYDRATASE-RELATED"/>
    <property type="match status" value="1"/>
</dbReference>
<dbReference type="PIRSF" id="PIRSF001500">
    <property type="entry name" value="Chor_mut_pdt_Ppr"/>
    <property type="match status" value="1"/>
</dbReference>
<dbReference type="PROSITE" id="PS00857">
    <property type="entry name" value="PREPHENATE_DEHYDR_1"/>
    <property type="match status" value="1"/>
</dbReference>
<organism evidence="9 10">
    <name type="scientific">Synchytrium microbalum</name>
    <dbReference type="NCBI Taxonomy" id="1806994"/>
    <lineage>
        <taxon>Eukaryota</taxon>
        <taxon>Fungi</taxon>
        <taxon>Fungi incertae sedis</taxon>
        <taxon>Chytridiomycota</taxon>
        <taxon>Chytridiomycota incertae sedis</taxon>
        <taxon>Chytridiomycetes</taxon>
        <taxon>Synchytriales</taxon>
        <taxon>Synchytriaceae</taxon>
        <taxon>Synchytrium</taxon>
    </lineage>
</organism>
<dbReference type="RefSeq" id="XP_031026963.1">
    <property type="nucleotide sequence ID" value="XM_031167073.1"/>
</dbReference>
<protein>
    <recommendedName>
        <fullName evidence="2">prephenate dehydratase</fullName>
        <ecNumber evidence="2">4.2.1.51</ecNumber>
    </recommendedName>
</protein>
<feature type="region of interest" description="Disordered" evidence="7">
    <location>
        <begin position="182"/>
        <end position="201"/>
    </location>
</feature>
<dbReference type="UniPathway" id="UPA00121">
    <property type="reaction ID" value="UER00345"/>
</dbReference>
<evidence type="ECO:0000256" key="3">
    <source>
        <dbReference type="ARBA" id="ARBA00022605"/>
    </source>
</evidence>
<dbReference type="InterPro" id="IPR045865">
    <property type="entry name" value="ACT-like_dom_sf"/>
</dbReference>
<dbReference type="PROSITE" id="PS51171">
    <property type="entry name" value="PREPHENATE_DEHYDR_3"/>
    <property type="match status" value="1"/>
</dbReference>
<reference evidence="9 10" key="1">
    <citation type="journal article" date="2019" name="Sci. Rep.">
        <title>Comparative genomics of chytrid fungi reveal insights into the obligate biotrophic and pathogenic lifestyle of Synchytrium endobioticum.</title>
        <authorList>
            <person name="van de Vossenberg B.T.L.H."/>
            <person name="Warris S."/>
            <person name="Nguyen H.D.T."/>
            <person name="van Gent-Pelzer M.P.E."/>
            <person name="Joly D.L."/>
            <person name="van de Geest H.C."/>
            <person name="Bonants P.J.M."/>
            <person name="Smith D.S."/>
            <person name="Levesque C.A."/>
            <person name="van der Lee T.A.J."/>
        </authorList>
    </citation>
    <scope>NUCLEOTIDE SEQUENCE [LARGE SCALE GENOMIC DNA]</scope>
    <source>
        <strain evidence="9 10">JEL517</strain>
    </source>
</reference>
<dbReference type="AlphaFoldDB" id="A0A507CC53"/>
<dbReference type="Pfam" id="PF00800">
    <property type="entry name" value="PDT"/>
    <property type="match status" value="1"/>
</dbReference>
<dbReference type="InterPro" id="IPR001086">
    <property type="entry name" value="Preph_deHydtase"/>
</dbReference>
<dbReference type="Gene3D" id="3.40.190.10">
    <property type="entry name" value="Periplasmic binding protein-like II"/>
    <property type="match status" value="2"/>
</dbReference>
<dbReference type="SUPFAM" id="SSF53850">
    <property type="entry name" value="Periplasmic binding protein-like II"/>
    <property type="match status" value="1"/>
</dbReference>
<evidence type="ECO:0000256" key="7">
    <source>
        <dbReference type="SAM" id="MobiDB-lite"/>
    </source>
</evidence>
<dbReference type="PANTHER" id="PTHR21022">
    <property type="entry name" value="PREPHENATE DEHYDRATASE P PROTEIN"/>
    <property type="match status" value="1"/>
</dbReference>
<keyword evidence="4" id="KW-0057">Aromatic amino acid biosynthesis</keyword>
<sequence length="351" mass="37754">MSGKASKRKAATDASPQAKRSNNKNNTDDDIESTSTLSYLGPPGSHSHAAAMSLPKTSPTSTEFKLVQADTIASVFENLVSGKTQYALVPWENSRSGSVTQALDAFKKFVGVARSGDDASNGSSEGRIQIVNDLYHVVHQSVLGVPNPDGDWKSTITNIYSHPEALSQVKMYLDECFLPSNTHSKTTTSPPSRVPVSSTSHAAQLAANSPHTSIAICSTVCAELYNLKVLQENVEDANDNTTRFLLVTRSSASNSNADTQASSSATAAPTLKIKTHLMMTLKQDENIATVCCKLGKGKDIMVTKIDSRPSGLENWNYTYYIEIISPSPLKLATEVKSMCSSLHVLGSYQMK</sequence>
<accession>A0A507CC53</accession>
<dbReference type="Proteomes" id="UP000319731">
    <property type="component" value="Unassembled WGS sequence"/>
</dbReference>
<evidence type="ECO:0000313" key="9">
    <source>
        <dbReference type="EMBL" id="TPX36749.1"/>
    </source>
</evidence>
<dbReference type="EMBL" id="QEAO01000004">
    <property type="protein sequence ID" value="TPX36749.1"/>
    <property type="molecule type" value="Genomic_DNA"/>
</dbReference>
<evidence type="ECO:0000256" key="2">
    <source>
        <dbReference type="ARBA" id="ARBA00013147"/>
    </source>
</evidence>
<keyword evidence="5" id="KW-0584">Phenylalanine biosynthesis</keyword>
<dbReference type="Gene3D" id="3.30.70.260">
    <property type="match status" value="1"/>
</dbReference>
<evidence type="ECO:0000256" key="5">
    <source>
        <dbReference type="ARBA" id="ARBA00023222"/>
    </source>
</evidence>
<keyword evidence="6" id="KW-0456">Lyase</keyword>
<feature type="domain" description="Prephenate dehydratase" evidence="8">
    <location>
        <begin position="36"/>
        <end position="249"/>
    </location>
</feature>
<dbReference type="GO" id="GO:0005737">
    <property type="term" value="C:cytoplasm"/>
    <property type="evidence" value="ECO:0007669"/>
    <property type="project" value="TreeGrafter"/>
</dbReference>
<gene>
    <name evidence="9" type="primary">PHA2</name>
    <name evidence="9" type="ORF">SmJEL517_g01145</name>
</gene>
<dbReference type="OrthoDB" id="983542at2759"/>
<feature type="compositionally biased region" description="Low complexity" evidence="7">
    <location>
        <begin position="184"/>
        <end position="200"/>
    </location>
</feature>
<evidence type="ECO:0000256" key="6">
    <source>
        <dbReference type="ARBA" id="ARBA00023239"/>
    </source>
</evidence>
<comment type="caution">
    <text evidence="9">The sequence shown here is derived from an EMBL/GenBank/DDBJ whole genome shotgun (WGS) entry which is preliminary data.</text>
</comment>
<feature type="region of interest" description="Disordered" evidence="7">
    <location>
        <begin position="1"/>
        <end position="57"/>
    </location>
</feature>
<keyword evidence="10" id="KW-1185">Reference proteome</keyword>
<dbReference type="InterPro" id="IPR018528">
    <property type="entry name" value="Preph_deHydtase_CS"/>
</dbReference>
<comment type="pathway">
    <text evidence="1">Amino-acid biosynthesis; L-phenylalanine biosynthesis; phenylpyruvate from prephenate: step 1/1.</text>
</comment>
<feature type="compositionally biased region" description="Polar residues" evidence="7">
    <location>
        <begin position="14"/>
        <end position="25"/>
    </location>
</feature>
<dbReference type="GO" id="GO:0009094">
    <property type="term" value="P:L-phenylalanine biosynthetic process"/>
    <property type="evidence" value="ECO:0007669"/>
    <property type="project" value="UniProtKB-UniPathway"/>
</dbReference>
<dbReference type="SUPFAM" id="SSF55021">
    <property type="entry name" value="ACT-like"/>
    <property type="match status" value="1"/>
</dbReference>
<dbReference type="GeneID" id="42002370"/>
<proteinExistence type="predicted"/>
<name>A0A507CC53_9FUNG</name>
<dbReference type="EC" id="4.2.1.51" evidence="2"/>
<evidence type="ECO:0000256" key="1">
    <source>
        <dbReference type="ARBA" id="ARBA00004741"/>
    </source>
</evidence>